<reference evidence="1 2" key="1">
    <citation type="submission" date="2015-06" db="EMBL/GenBank/DDBJ databases">
        <title>Genome sequence of Pseudoalteromonas peptidolytica.</title>
        <authorList>
            <person name="Xie B.-B."/>
            <person name="Rong J.-C."/>
            <person name="Qin Q.-L."/>
            <person name="Zhang Y.-Z."/>
        </authorList>
    </citation>
    <scope>NUCLEOTIDE SEQUENCE [LARGE SCALE GENOMIC DNA]</scope>
    <source>
        <strain evidence="1 2">F12-50-A1</strain>
    </source>
</reference>
<keyword evidence="2" id="KW-1185">Reference proteome</keyword>
<evidence type="ECO:0000313" key="2">
    <source>
        <dbReference type="Proteomes" id="UP000660708"/>
    </source>
</evidence>
<organism evidence="1 2">
    <name type="scientific">Pseudoalteromonas peptidolytica F12-50-A1</name>
    <dbReference type="NCBI Taxonomy" id="1315280"/>
    <lineage>
        <taxon>Bacteria</taxon>
        <taxon>Pseudomonadati</taxon>
        <taxon>Pseudomonadota</taxon>
        <taxon>Gammaproteobacteria</taxon>
        <taxon>Alteromonadales</taxon>
        <taxon>Pseudoalteromonadaceae</taxon>
        <taxon>Pseudoalteromonas</taxon>
    </lineage>
</organism>
<protein>
    <submittedName>
        <fullName evidence="1">Uncharacterized protein</fullName>
    </submittedName>
</protein>
<gene>
    <name evidence="1" type="ORF">PPEP_a0534</name>
</gene>
<dbReference type="RefSeq" id="WP_128731600.1">
    <property type="nucleotide sequence ID" value="NZ_AQHF01000020.1"/>
</dbReference>
<proteinExistence type="predicted"/>
<accession>A0A8I0MTL7</accession>
<name>A0A8I0MTL7_9GAMM</name>
<dbReference type="Proteomes" id="UP000660708">
    <property type="component" value="Unassembled WGS sequence"/>
</dbReference>
<evidence type="ECO:0000313" key="1">
    <source>
        <dbReference type="EMBL" id="MBE0345624.1"/>
    </source>
</evidence>
<comment type="caution">
    <text evidence="1">The sequence shown here is derived from an EMBL/GenBank/DDBJ whole genome shotgun (WGS) entry which is preliminary data.</text>
</comment>
<dbReference type="AlphaFoldDB" id="A0A8I0MTL7"/>
<dbReference type="EMBL" id="AQHF01000020">
    <property type="protein sequence ID" value="MBE0345624.1"/>
    <property type="molecule type" value="Genomic_DNA"/>
</dbReference>
<sequence length="575" mass="62319">MNTKLLVGLGAVAIAVGAYVSTQPSSPSIAMEQLEYVPADTAVFWGQLQPFEQQKYLSFMPQELRQIQDIEEVTAIIRQENNKHLNFLATLLEQYNQAMTSPEQMKAILGMGDTVRSVFYTVGLLPSIRYELADPEALNRTIKMAAKDAGITFEEDTLDGVALTRYKLEVAPDANIELITSIQGQWITTTFNTPINTEADLKIALGIAKPAQSLAQSGKLEQYNEQFGFDGASIAFLNHVALVDGITANKQSDLARMLNNILQLGGGAEELASIRTPECQADYSAIANQWPATVMGTKKVQFTNSEIDFEIDTVVVGKDTELMKALGSIRGFIPAHVTNDEDKVLGFGYGVDVAKIAPLANTLWSRFTKAEFSCAELVAAQQQAKQNSPMAVAMMTGMVNSVKGVSASVFDLSIDQNAQGMPEPKAVDALITLSAEDPLVLVNTVKGLAPMLAQIEIPEDGSPISINQYIPSPQPLGIDIKLALKGDHLVLFTGEKSTVVAQKMADQALESNGMTHFSMDMQAFLTPMLTALKSAGQPVPESLDALLEQNMVFEFSMDVAEHGLVFGTDMKLKKL</sequence>